<dbReference type="AlphaFoldDB" id="A0AAJ0ECG6"/>
<dbReference type="GeneID" id="85481009"/>
<protein>
    <recommendedName>
        <fullName evidence="4">Secreted protein</fullName>
    </recommendedName>
</protein>
<evidence type="ECO:0000313" key="3">
    <source>
        <dbReference type="Proteomes" id="UP001243989"/>
    </source>
</evidence>
<sequence>MMRRWENCNYTSGTYLLTILIIVFLILHGVEGCTQCREQSIKQMLPLYLFQKSLTMIFGRMKLTIPKDRVSLCYFFSSSLPHN</sequence>
<accession>A0AAJ0ECG6</accession>
<organism evidence="2 3">
    <name type="scientific">Colletotrichum phormii</name>
    <dbReference type="NCBI Taxonomy" id="359342"/>
    <lineage>
        <taxon>Eukaryota</taxon>
        <taxon>Fungi</taxon>
        <taxon>Dikarya</taxon>
        <taxon>Ascomycota</taxon>
        <taxon>Pezizomycotina</taxon>
        <taxon>Sordariomycetes</taxon>
        <taxon>Hypocreomycetidae</taxon>
        <taxon>Glomerellales</taxon>
        <taxon>Glomerellaceae</taxon>
        <taxon>Colletotrichum</taxon>
        <taxon>Colletotrichum acutatum species complex</taxon>
    </lineage>
</organism>
<dbReference type="RefSeq" id="XP_060442185.1">
    <property type="nucleotide sequence ID" value="XM_060596147.1"/>
</dbReference>
<evidence type="ECO:0000256" key="1">
    <source>
        <dbReference type="SAM" id="SignalP"/>
    </source>
</evidence>
<gene>
    <name evidence="2" type="ORF">BDP81DRAFT_68284</name>
</gene>
<name>A0AAJ0ECG6_9PEZI</name>
<feature type="signal peptide" evidence="1">
    <location>
        <begin position="1"/>
        <end position="32"/>
    </location>
</feature>
<comment type="caution">
    <text evidence="2">The sequence shown here is derived from an EMBL/GenBank/DDBJ whole genome shotgun (WGS) entry which is preliminary data.</text>
</comment>
<keyword evidence="3" id="KW-1185">Reference proteome</keyword>
<evidence type="ECO:0000313" key="2">
    <source>
        <dbReference type="EMBL" id="KAK1633578.1"/>
    </source>
</evidence>
<evidence type="ECO:0008006" key="4">
    <source>
        <dbReference type="Google" id="ProtNLM"/>
    </source>
</evidence>
<reference evidence="2" key="1">
    <citation type="submission" date="2021-06" db="EMBL/GenBank/DDBJ databases">
        <title>Comparative genomics, transcriptomics and evolutionary studies reveal genomic signatures of adaptation to plant cell wall in hemibiotrophic fungi.</title>
        <authorList>
            <consortium name="DOE Joint Genome Institute"/>
            <person name="Baroncelli R."/>
            <person name="Diaz J.F."/>
            <person name="Benocci T."/>
            <person name="Peng M."/>
            <person name="Battaglia E."/>
            <person name="Haridas S."/>
            <person name="Andreopoulos W."/>
            <person name="Labutti K."/>
            <person name="Pangilinan J."/>
            <person name="Floch G.L."/>
            <person name="Makela M.R."/>
            <person name="Henrissat B."/>
            <person name="Grigoriev I.V."/>
            <person name="Crouch J.A."/>
            <person name="De Vries R.P."/>
            <person name="Sukno S.A."/>
            <person name="Thon M.R."/>
        </authorList>
    </citation>
    <scope>NUCLEOTIDE SEQUENCE</scope>
    <source>
        <strain evidence="2">CBS 102054</strain>
    </source>
</reference>
<proteinExistence type="predicted"/>
<feature type="chain" id="PRO_5042471006" description="Secreted protein" evidence="1">
    <location>
        <begin position="33"/>
        <end position="83"/>
    </location>
</feature>
<dbReference type="EMBL" id="JAHMHQ010000017">
    <property type="protein sequence ID" value="KAK1633578.1"/>
    <property type="molecule type" value="Genomic_DNA"/>
</dbReference>
<dbReference type="Proteomes" id="UP001243989">
    <property type="component" value="Unassembled WGS sequence"/>
</dbReference>
<keyword evidence="1" id="KW-0732">Signal</keyword>